<dbReference type="Proteomes" id="UP001242313">
    <property type="component" value="Unassembled WGS sequence"/>
</dbReference>
<dbReference type="Pfam" id="PF01381">
    <property type="entry name" value="HTH_3"/>
    <property type="match status" value="1"/>
</dbReference>
<dbReference type="EMBL" id="JAUSUN010000023">
    <property type="protein sequence ID" value="MDQ0414983.1"/>
    <property type="molecule type" value="Genomic_DNA"/>
</dbReference>
<dbReference type="PROSITE" id="PS50943">
    <property type="entry name" value="HTH_CROC1"/>
    <property type="match status" value="1"/>
</dbReference>
<dbReference type="CDD" id="cd00093">
    <property type="entry name" value="HTH_XRE"/>
    <property type="match status" value="1"/>
</dbReference>
<evidence type="ECO:0000313" key="2">
    <source>
        <dbReference type="EMBL" id="MDQ0414983.1"/>
    </source>
</evidence>
<accession>A0ABU0G029</accession>
<dbReference type="SMART" id="SM00530">
    <property type="entry name" value="HTH_XRE"/>
    <property type="match status" value="1"/>
</dbReference>
<feature type="domain" description="HTH cro/C1-type" evidence="1">
    <location>
        <begin position="7"/>
        <end position="60"/>
    </location>
</feature>
<dbReference type="InterPro" id="IPR001387">
    <property type="entry name" value="Cro/C1-type_HTH"/>
</dbReference>
<protein>
    <submittedName>
        <fullName evidence="2">Transcriptional regulator with XRE-family HTH domain</fullName>
    </submittedName>
</protein>
<dbReference type="RefSeq" id="WP_307192331.1">
    <property type="nucleotide sequence ID" value="NZ_JAUSUN010000023.1"/>
</dbReference>
<evidence type="ECO:0000313" key="3">
    <source>
        <dbReference type="Proteomes" id="UP001242313"/>
    </source>
</evidence>
<comment type="caution">
    <text evidence="2">The sequence shown here is derived from an EMBL/GenBank/DDBJ whole genome shotgun (WGS) entry which is preliminary data.</text>
</comment>
<keyword evidence="3" id="KW-1185">Reference proteome</keyword>
<gene>
    <name evidence="2" type="ORF">J2S25_003195</name>
</gene>
<dbReference type="SUPFAM" id="SSF47413">
    <property type="entry name" value="lambda repressor-like DNA-binding domains"/>
    <property type="match status" value="1"/>
</dbReference>
<sequence length="202" mass="23196">MHIGLKLKQLRDLKLWTQAQLAEIAGVSERTVRRVESSGTAESATLLSILNALGTTMEELNKMYNDDDTLKDESKEKLSELKFLHRIESGRELVRIIASAHQYGYDYHDCKTEEQVETVQGFLTVVADVLDIWDMIEIGQRFDLENSLTTQIKELEALGLWVFGDRQVDSRNNWVTAIIEIYSKDNPLIQKIKLDKDLVQKK</sequence>
<reference evidence="2 3" key="1">
    <citation type="submission" date="2023-07" db="EMBL/GenBank/DDBJ databases">
        <title>Genomic Encyclopedia of Type Strains, Phase IV (KMG-IV): sequencing the most valuable type-strain genomes for metagenomic binning, comparative biology and taxonomic classification.</title>
        <authorList>
            <person name="Goeker M."/>
        </authorList>
    </citation>
    <scope>NUCLEOTIDE SEQUENCE [LARGE SCALE GENOMIC DNA]</scope>
    <source>
        <strain evidence="2 3">DSM 19598</strain>
    </source>
</reference>
<proteinExistence type="predicted"/>
<name>A0ABU0G029_9BACI</name>
<dbReference type="Gene3D" id="1.10.260.40">
    <property type="entry name" value="lambda repressor-like DNA-binding domains"/>
    <property type="match status" value="1"/>
</dbReference>
<organism evidence="2 3">
    <name type="scientific">Mesobacillus stamsii</name>
    <dbReference type="NCBI Taxonomy" id="225347"/>
    <lineage>
        <taxon>Bacteria</taxon>
        <taxon>Bacillati</taxon>
        <taxon>Bacillota</taxon>
        <taxon>Bacilli</taxon>
        <taxon>Bacillales</taxon>
        <taxon>Bacillaceae</taxon>
        <taxon>Mesobacillus</taxon>
    </lineage>
</organism>
<dbReference type="InterPro" id="IPR010982">
    <property type="entry name" value="Lambda_DNA-bd_dom_sf"/>
</dbReference>
<evidence type="ECO:0000259" key="1">
    <source>
        <dbReference type="PROSITE" id="PS50943"/>
    </source>
</evidence>